<comment type="similarity">
    <text evidence="1">Belongs to the glycosyl hydrolase 13 family.</text>
</comment>
<dbReference type="InterPro" id="IPR004193">
    <property type="entry name" value="Glyco_hydro_13_N"/>
</dbReference>
<dbReference type="InterPro" id="IPR013783">
    <property type="entry name" value="Ig-like_fold"/>
</dbReference>
<dbReference type="Pfam" id="PF02922">
    <property type="entry name" value="CBM_48"/>
    <property type="match status" value="1"/>
</dbReference>
<evidence type="ECO:0000256" key="2">
    <source>
        <dbReference type="SAM" id="SignalP"/>
    </source>
</evidence>
<keyword evidence="4" id="KW-0326">Glycosidase</keyword>
<comment type="caution">
    <text evidence="4">The sequence shown here is derived from an EMBL/GenBank/DDBJ whole genome shotgun (WGS) entry which is preliminary data.</text>
</comment>
<dbReference type="InterPro" id="IPR014756">
    <property type="entry name" value="Ig_E-set"/>
</dbReference>
<dbReference type="SMART" id="SM00642">
    <property type="entry name" value="Aamy"/>
    <property type="match status" value="1"/>
</dbReference>
<gene>
    <name evidence="4" type="primary">pulA</name>
    <name evidence="4" type="ORF">AABB81_04790</name>
</gene>
<dbReference type="CDD" id="cd11341">
    <property type="entry name" value="AmyAc_Pullulanase_LD-like"/>
    <property type="match status" value="1"/>
</dbReference>
<evidence type="ECO:0000313" key="4">
    <source>
        <dbReference type="EMBL" id="MEL4455200.1"/>
    </source>
</evidence>
<dbReference type="Pfam" id="PF21653">
    <property type="entry name" value="pulA_all-beta"/>
    <property type="match status" value="1"/>
</dbReference>
<feature type="signal peptide" evidence="2">
    <location>
        <begin position="1"/>
        <end position="20"/>
    </location>
</feature>
<dbReference type="Gene3D" id="2.60.40.10">
    <property type="entry name" value="Immunoglobulins"/>
    <property type="match status" value="1"/>
</dbReference>
<dbReference type="EMBL" id="JBCDNA010000001">
    <property type="protein sequence ID" value="MEL4455200.1"/>
    <property type="molecule type" value="Genomic_DNA"/>
</dbReference>
<keyword evidence="2" id="KW-0732">Signal</keyword>
<dbReference type="Pfam" id="PF00128">
    <property type="entry name" value="Alpha-amylase"/>
    <property type="match status" value="1"/>
</dbReference>
<dbReference type="CDD" id="cd02860">
    <property type="entry name" value="E_set_Pullulanase"/>
    <property type="match status" value="1"/>
</dbReference>
<feature type="domain" description="Glycosyl hydrolase family 13 catalytic" evidence="3">
    <location>
        <begin position="169"/>
        <end position="567"/>
    </location>
</feature>
<evidence type="ECO:0000256" key="1">
    <source>
        <dbReference type="ARBA" id="ARBA00008061"/>
    </source>
</evidence>
<dbReference type="InterPro" id="IPR006047">
    <property type="entry name" value="GH13_cat_dom"/>
</dbReference>
<organism evidence="4 5">
    <name type="scientific">Lutimonas vermicola</name>
    <dbReference type="NCBI Taxonomy" id="414288"/>
    <lineage>
        <taxon>Bacteria</taxon>
        <taxon>Pseudomonadati</taxon>
        <taxon>Bacteroidota</taxon>
        <taxon>Flavobacteriia</taxon>
        <taxon>Flavobacteriales</taxon>
        <taxon>Flavobacteriaceae</taxon>
        <taxon>Lutimonas</taxon>
    </lineage>
</organism>
<proteinExistence type="inferred from homology"/>
<dbReference type="NCBIfam" id="TIGR02104">
    <property type="entry name" value="pulA_typeI"/>
    <property type="match status" value="1"/>
</dbReference>
<name>A0ABU9L2G4_9FLAO</name>
<reference evidence="4 5" key="1">
    <citation type="submission" date="2024-04" db="EMBL/GenBank/DDBJ databases">
        <title>whole genome sequencing of Lutimonas vermicola strain IMCC1616.</title>
        <authorList>
            <person name="Bae S.S."/>
        </authorList>
    </citation>
    <scope>NUCLEOTIDE SEQUENCE [LARGE SCALE GENOMIC DNA]</scope>
    <source>
        <strain evidence="4 5">IMCC1616</strain>
    </source>
</reference>
<dbReference type="SUPFAM" id="SSF81296">
    <property type="entry name" value="E set domains"/>
    <property type="match status" value="1"/>
</dbReference>
<dbReference type="Gene3D" id="3.20.20.80">
    <property type="entry name" value="Glycosidases"/>
    <property type="match status" value="1"/>
</dbReference>
<evidence type="ECO:0000259" key="3">
    <source>
        <dbReference type="SMART" id="SM00642"/>
    </source>
</evidence>
<accession>A0ABU9L2G4</accession>
<keyword evidence="5" id="KW-1185">Reference proteome</keyword>
<dbReference type="EC" id="3.2.1.41" evidence="4"/>
<dbReference type="GO" id="GO:0051060">
    <property type="term" value="F:pullulanase activity"/>
    <property type="evidence" value="ECO:0007669"/>
    <property type="project" value="UniProtKB-EC"/>
</dbReference>
<dbReference type="Proteomes" id="UP001474120">
    <property type="component" value="Unassembled WGS sequence"/>
</dbReference>
<evidence type="ECO:0000313" key="5">
    <source>
        <dbReference type="Proteomes" id="UP001474120"/>
    </source>
</evidence>
<dbReference type="RefSeq" id="WP_342158991.1">
    <property type="nucleotide sequence ID" value="NZ_JBCDNA010000001.1"/>
</dbReference>
<keyword evidence="4" id="KW-0378">Hydrolase</keyword>
<protein>
    <submittedName>
        <fullName evidence="4">Type I pullulanase</fullName>
        <ecNumber evidence="4">3.2.1.41</ecNumber>
    </submittedName>
</protein>
<dbReference type="Gene3D" id="2.60.40.1180">
    <property type="entry name" value="Golgi alpha-mannosidase II"/>
    <property type="match status" value="1"/>
</dbReference>
<dbReference type="InterPro" id="IPR049117">
    <property type="entry name" value="pulA_all-beta"/>
</dbReference>
<dbReference type="PANTHER" id="PTHR43002">
    <property type="entry name" value="GLYCOGEN DEBRANCHING ENZYME"/>
    <property type="match status" value="1"/>
</dbReference>
<dbReference type="InterPro" id="IPR011840">
    <property type="entry name" value="PulA_typeI"/>
</dbReference>
<dbReference type="InterPro" id="IPR013780">
    <property type="entry name" value="Glyco_hydro_b"/>
</dbReference>
<feature type="chain" id="PRO_5046985541" evidence="2">
    <location>
        <begin position="21"/>
        <end position="664"/>
    </location>
</feature>
<dbReference type="InterPro" id="IPR017853">
    <property type="entry name" value="GH"/>
</dbReference>
<dbReference type="SUPFAM" id="SSF51445">
    <property type="entry name" value="(Trans)glycosidases"/>
    <property type="match status" value="1"/>
</dbReference>
<sequence>MTRPAKILFSLLFIAMFITCSDKNNTPERPGNDSSPVKADLWLDYTKEATTFKIWSPNAEEIRLFLYEKGEGGKPESEHKLKPDQNGVWKLDIQQDLQGTYYTYQVMIGGNWLNETPGIYAKAVGVNGKRAMVLDLKSTDPEGWDTDRGPRLNDPNEAIIYELHIRDVTVHPESGSTMPGTYLGLVESGTKGPEGIATGLDHIKELGVNYVHLLPTFDHYAINEQRLDSAQFNWGYDPQNYNVPEGSFSSNPYKAEVRLKEFKQMVQTFHNNGIGVILDVVYNHTGRTGNSNFNLENPDYYYRFWEDGSLSDAAACGNETASDKEMMRKYIIESVSYWAREYHLDGFRFDLMGIHDITTMNEVAEAVKQINPHIFVYGEGWTAGDSPLPEKDRALKKHIKEMSQITAFSDDIRDGLKGSVFEDQSTGFVSGAEDTEESVKFGIVGSIRHPEIDYSKINYSKAEWANDPWQAVSYVSCHDNHTLYDKLKVSRPEVDRSKLVAMDKLANAVVLTSQGVAFLHAGSEMLRTKNEEHNSYNLPDSINQIDWNWKVKNKAVFDYYKNLIRLRKAHPAFRMKSGEEVRKHLSFKRVENGLISYQISDNANEDTWKNILVIYNANEQPFSYALDETWQIAVIGDRFDLDQGTKAKKAIEVPGISMLVAFQK</sequence>